<protein>
    <recommendedName>
        <fullName evidence="11">Adenylyltransferase and sulfurtransferase MOCS3 homolog</fullName>
    </recommendedName>
    <alternativeName>
        <fullName evidence="11">UBA4 homolog</fullName>
    </alternativeName>
    <alternativeName>
        <fullName evidence="11">Ubiquitin-like protein activator 4 homolog</fullName>
    </alternativeName>
    <domain>
        <recommendedName>
            <fullName evidence="11">Adenylyltransferase</fullName>
            <ecNumber evidence="11">2.7.7.-</ecNumber>
        </recommendedName>
    </domain>
    <domain>
        <recommendedName>
            <fullName evidence="11">Sulfurtransferase</fullName>
            <ecNumber evidence="11">2.8.1.-</ecNumber>
        </recommendedName>
    </domain>
</protein>
<dbReference type="InterPro" id="IPR000594">
    <property type="entry name" value="ThiF_NAD_FAD-bd"/>
</dbReference>
<dbReference type="GO" id="GO:0002143">
    <property type="term" value="P:tRNA wobble position uridine thiolation"/>
    <property type="evidence" value="ECO:0000318"/>
    <property type="project" value="GO_Central"/>
</dbReference>
<dbReference type="EC" id="2.8.1.-" evidence="11"/>
<dbReference type="GO" id="GO:0005737">
    <property type="term" value="C:cytoplasm"/>
    <property type="evidence" value="ECO:0000318"/>
    <property type="project" value="GO_Central"/>
</dbReference>
<dbReference type="NCBIfam" id="NF004281">
    <property type="entry name" value="PRK05690.1"/>
    <property type="match status" value="1"/>
</dbReference>
<dbReference type="Proteomes" id="UP000005239">
    <property type="component" value="Unassembled WGS sequence"/>
</dbReference>
<dbReference type="GO" id="GO:0032447">
    <property type="term" value="P:protein urmylation"/>
    <property type="evidence" value="ECO:0000318"/>
    <property type="project" value="GO_Central"/>
</dbReference>
<keyword evidence="3 11" id="KW-0808">Transferase</keyword>
<keyword evidence="6 11" id="KW-0547">Nucleotide-binding</keyword>
<dbReference type="PROSITE" id="PS50206">
    <property type="entry name" value="RHODANESE_3"/>
    <property type="match status" value="1"/>
</dbReference>
<dbReference type="Gene3D" id="3.40.50.720">
    <property type="entry name" value="NAD(P)-binding Rossmann-like Domain"/>
    <property type="match status" value="1"/>
</dbReference>
<dbReference type="HAMAP" id="MF_03049">
    <property type="entry name" value="MOCS3_Uba4"/>
    <property type="match status" value="1"/>
</dbReference>
<dbReference type="InterPro" id="IPR035985">
    <property type="entry name" value="Ubiquitin-activating_enz"/>
</dbReference>
<dbReference type="PANTHER" id="PTHR10953:SF102">
    <property type="entry name" value="ADENYLYLTRANSFERASE AND SULFURTRANSFERASE MOCS3"/>
    <property type="match status" value="1"/>
</dbReference>
<name>A0A2A6CB01_PRIPA</name>
<dbReference type="Gene3D" id="3.40.250.10">
    <property type="entry name" value="Rhodanese-like domain"/>
    <property type="match status" value="1"/>
</dbReference>
<evidence type="ECO:0000313" key="13">
    <source>
        <dbReference type="EnsemblMetazoa" id="PPA06387.1"/>
    </source>
</evidence>
<feature type="binding site" evidence="11">
    <location>
        <position position="198"/>
    </location>
    <ligand>
        <name>ATP</name>
        <dbReference type="ChEBI" id="CHEBI:30616"/>
    </ligand>
</feature>
<dbReference type="GO" id="GO:0006777">
    <property type="term" value="P:Mo-molybdopterin cofactor biosynthetic process"/>
    <property type="evidence" value="ECO:0007669"/>
    <property type="project" value="UniProtKB-UniRule"/>
</dbReference>
<reference evidence="14" key="1">
    <citation type="journal article" date="2008" name="Nat. Genet.">
        <title>The Pristionchus pacificus genome provides a unique perspective on nematode lifestyle and parasitism.</title>
        <authorList>
            <person name="Dieterich C."/>
            <person name="Clifton S.W."/>
            <person name="Schuster L.N."/>
            <person name="Chinwalla A."/>
            <person name="Delehaunty K."/>
            <person name="Dinkelacker I."/>
            <person name="Fulton L."/>
            <person name="Fulton R."/>
            <person name="Godfrey J."/>
            <person name="Minx P."/>
            <person name="Mitreva M."/>
            <person name="Roeseler W."/>
            <person name="Tian H."/>
            <person name="Witte H."/>
            <person name="Yang S.P."/>
            <person name="Wilson R.K."/>
            <person name="Sommer R.J."/>
        </authorList>
    </citation>
    <scope>NUCLEOTIDE SEQUENCE [LARGE SCALE GENOMIC DNA]</scope>
    <source>
        <strain evidence="14">PS312</strain>
    </source>
</reference>
<keyword evidence="5 11" id="KW-0479">Metal-binding</keyword>
<dbReference type="CDD" id="cd00757">
    <property type="entry name" value="ThiF_MoeB_HesA_family"/>
    <property type="match status" value="1"/>
</dbReference>
<evidence type="ECO:0000256" key="12">
    <source>
        <dbReference type="SAM" id="MobiDB-lite"/>
    </source>
</evidence>
<keyword evidence="4 11" id="KW-0819">tRNA processing</keyword>
<dbReference type="Pfam" id="PF00899">
    <property type="entry name" value="ThiF"/>
    <property type="match status" value="1"/>
</dbReference>
<dbReference type="GO" id="GO:0005829">
    <property type="term" value="C:cytosol"/>
    <property type="evidence" value="ECO:0007669"/>
    <property type="project" value="UniProtKB-SubCell"/>
</dbReference>
<evidence type="ECO:0000256" key="2">
    <source>
        <dbReference type="ARBA" id="ARBA00022490"/>
    </source>
</evidence>
<dbReference type="SUPFAM" id="SSF52821">
    <property type="entry name" value="Rhodanese/Cell cycle control phosphatase"/>
    <property type="match status" value="1"/>
</dbReference>
<dbReference type="PANTHER" id="PTHR10953">
    <property type="entry name" value="UBIQUITIN-ACTIVATING ENZYME E1"/>
    <property type="match status" value="1"/>
</dbReference>
<feature type="binding site" evidence="11">
    <location>
        <position position="404"/>
    </location>
    <ligand>
        <name>Zn(2+)</name>
        <dbReference type="ChEBI" id="CHEBI:29105"/>
    </ligand>
</feature>
<keyword evidence="9 11" id="KW-0501">Molybdenum cofactor biosynthesis</keyword>
<dbReference type="InterPro" id="IPR045886">
    <property type="entry name" value="ThiF/MoeB/HesA"/>
</dbReference>
<dbReference type="GO" id="GO:0005524">
    <property type="term" value="F:ATP binding"/>
    <property type="evidence" value="ECO:0007669"/>
    <property type="project" value="UniProtKB-KW"/>
</dbReference>
<dbReference type="SMART" id="SM00450">
    <property type="entry name" value="RHOD"/>
    <property type="match status" value="1"/>
</dbReference>
<dbReference type="EC" id="2.7.7.-" evidence="11"/>
<comment type="subcellular location">
    <subcellularLocation>
        <location evidence="1">Cytoplasm</location>
        <location evidence="1">Cytosol</location>
    </subcellularLocation>
</comment>
<keyword evidence="10 11" id="KW-0511">Multifunctional enzyme</keyword>
<keyword evidence="8 11" id="KW-0067">ATP-binding</keyword>
<evidence type="ECO:0000256" key="5">
    <source>
        <dbReference type="ARBA" id="ARBA00022723"/>
    </source>
</evidence>
<feature type="active site" description="Cysteine persulfide intermediate; for sulfurtransferase activity" evidence="11">
    <location>
        <position position="545"/>
    </location>
</feature>
<feature type="compositionally biased region" description="Basic and acidic residues" evidence="12">
    <location>
        <begin position="16"/>
        <end position="31"/>
    </location>
</feature>
<evidence type="ECO:0000256" key="1">
    <source>
        <dbReference type="ARBA" id="ARBA00004514"/>
    </source>
</evidence>
<gene>
    <name evidence="13" type="primary">WBGene00095941</name>
</gene>
<keyword evidence="14" id="KW-1185">Reference proteome</keyword>
<dbReference type="GO" id="GO:0004792">
    <property type="term" value="F:thiosulfate-cyanide sulfurtransferase activity"/>
    <property type="evidence" value="ECO:0000318"/>
    <property type="project" value="GO_Central"/>
</dbReference>
<evidence type="ECO:0000256" key="10">
    <source>
        <dbReference type="ARBA" id="ARBA00023268"/>
    </source>
</evidence>
<evidence type="ECO:0000256" key="9">
    <source>
        <dbReference type="ARBA" id="ARBA00023150"/>
    </source>
</evidence>
<feature type="binding site" evidence="11">
    <location>
        <position position="243"/>
    </location>
    <ligand>
        <name>ATP</name>
        <dbReference type="ChEBI" id="CHEBI:30616"/>
    </ligand>
</feature>
<evidence type="ECO:0000256" key="6">
    <source>
        <dbReference type="ARBA" id="ARBA00022741"/>
    </source>
</evidence>
<dbReference type="FunFam" id="3.40.50.720:FF:000033">
    <property type="entry name" value="Adenylyltransferase and sulfurtransferase MOCS3"/>
    <property type="match status" value="1"/>
</dbReference>
<sequence>MSDDCVPGPSTCNNGDDEKVGELKEERNSETVLIKEESNEDKMKRMNALLNRKRKKAVETPSESSIVPSIDKEEDEGTKRRRDEARQKILWETERAKERAERMGPQGWVRPKSLNTNKEFLSRTIQSTLSRMQKRDRDDKSIIRSVIMVVLTKTMHAPHSLSKEQVGRYSRQLLVADFGVTGQERLSSSSVLIVGAGGLGCPCATYLAAAGVGTIGIVDFDTVSLDNLHRQVGHKEKNVGKKKTESLRDSLHELNSSIHINCHSVVLDRHSALEIFKGYDVIVDCSDNPSTRYLINDASILLNKPLVSGSALRWEGQLTVYNYGERCPCYRCVFPVPPSPHLVTNCAEGGVLGPIVGTMGSLQALEVIKIISQSGATYAGRLLLFDGQSGKMTTVNLRERSPKCAVCGPHPTVTELIDYDVFCGSGVHDKTPDLKVLSPSERVGVAEYAMLRKSRGVCSSIAQEIEGRKDENEGKSVDSSIDLSLSQSRIRLFDTRPPCEFAIASLPEATNVPLDRLKNMSIDELVKTLKLPMKKDEDKDVFFICHRGNDSQLAVRLLGERLTNEGETIHSDIDTNQLRIRDVVGGYQAWADIVDDSFPVY</sequence>
<feature type="binding site" evidence="11">
    <location>
        <position position="329"/>
    </location>
    <ligand>
        <name>Zn(2+)</name>
        <dbReference type="ChEBI" id="CHEBI:29105"/>
    </ligand>
</feature>
<proteinExistence type="inferred from homology"/>
<comment type="function">
    <text evidence="11">Plays a central role in 2-thiolation of mcm(5)S(2)U at tRNA wobble positions of cytosolic tRNA(Lys), tRNA(Glu) and tRNA(Gln). Acts by mediating the C-terminal thiocarboxylation of the sulfur carrier URM1. Its N-terminus first activates URM1 as acyl-adenylate (-COAMP), then the persulfide sulfur on the catalytic cysteine is transferred to URM1 to form thiocarboxylation (-COSH) of its C-terminus. The reaction probably involves hydrogen sulfide that is generated from the persulfide intermediate and that acts as nucleophile towards URM1. Subsequently, a transient disulfide bond is formed. Does not use thiosulfate as sulfur donor; NFS1 probably acting as a sulfur donor for thiocarboxylation reactions.</text>
</comment>
<evidence type="ECO:0000256" key="7">
    <source>
        <dbReference type="ARBA" id="ARBA00022833"/>
    </source>
</evidence>
<dbReference type="InterPro" id="IPR028885">
    <property type="entry name" value="MOCS3/Uba4"/>
</dbReference>
<dbReference type="AlphaFoldDB" id="A0A2A6CB01"/>
<feature type="binding site" evidence="11">
    <location>
        <begin position="287"/>
        <end position="288"/>
    </location>
    <ligand>
        <name>ATP</name>
        <dbReference type="ChEBI" id="CHEBI:30616"/>
    </ligand>
</feature>
<dbReference type="GO" id="GO:0016779">
    <property type="term" value="F:nucleotidyltransferase activity"/>
    <property type="evidence" value="ECO:0000318"/>
    <property type="project" value="GO_Central"/>
</dbReference>
<accession>A0A2A6CB01</accession>
<feature type="region of interest" description="Disordered" evidence="12">
    <location>
        <begin position="1"/>
        <end position="31"/>
    </location>
</feature>
<dbReference type="InterPro" id="IPR036873">
    <property type="entry name" value="Rhodanese-like_dom_sf"/>
</dbReference>
<evidence type="ECO:0000313" key="14">
    <source>
        <dbReference type="Proteomes" id="UP000005239"/>
    </source>
</evidence>
<dbReference type="InterPro" id="IPR001763">
    <property type="entry name" value="Rhodanese-like_dom"/>
</dbReference>
<feature type="region of interest" description="Disordered" evidence="12">
    <location>
        <begin position="51"/>
        <end position="84"/>
    </location>
</feature>
<feature type="binding site" evidence="11">
    <location>
        <position position="407"/>
    </location>
    <ligand>
        <name>Zn(2+)</name>
        <dbReference type="ChEBI" id="CHEBI:29105"/>
    </ligand>
</feature>
<comment type="similarity">
    <text evidence="11">In the N-terminal section; belongs to the HesA/MoeB/ThiF family. UBA4 subfamily.</text>
</comment>
<dbReference type="Pfam" id="PF00581">
    <property type="entry name" value="Rhodanese"/>
    <property type="match status" value="1"/>
</dbReference>
<keyword evidence="7 11" id="KW-0862">Zinc</keyword>
<feature type="binding site" evidence="11">
    <location>
        <position position="219"/>
    </location>
    <ligand>
        <name>ATP</name>
        <dbReference type="ChEBI" id="CHEBI:30616"/>
    </ligand>
</feature>
<evidence type="ECO:0000256" key="8">
    <source>
        <dbReference type="ARBA" id="ARBA00022840"/>
    </source>
</evidence>
<comment type="pathway">
    <text evidence="11">tRNA modification; 5-methoxycarbonylmethyl-2-thiouridine-tRNA biosynthesis.</text>
</comment>
<dbReference type="GO" id="GO:0046872">
    <property type="term" value="F:metal ion binding"/>
    <property type="evidence" value="ECO:0007669"/>
    <property type="project" value="UniProtKB-KW"/>
</dbReference>
<keyword evidence="2 11" id="KW-0963">Cytoplasm</keyword>
<organism evidence="13 14">
    <name type="scientific">Pristionchus pacificus</name>
    <name type="common">Parasitic nematode worm</name>
    <dbReference type="NCBI Taxonomy" id="54126"/>
    <lineage>
        <taxon>Eukaryota</taxon>
        <taxon>Metazoa</taxon>
        <taxon>Ecdysozoa</taxon>
        <taxon>Nematoda</taxon>
        <taxon>Chromadorea</taxon>
        <taxon>Rhabditida</taxon>
        <taxon>Rhabditina</taxon>
        <taxon>Diplogasteromorpha</taxon>
        <taxon>Diplogasteroidea</taxon>
        <taxon>Neodiplogasteridae</taxon>
        <taxon>Pristionchus</taxon>
    </lineage>
</organism>
<feature type="binding site" evidence="11">
    <location>
        <begin position="226"/>
        <end position="230"/>
    </location>
    <ligand>
        <name>ATP</name>
        <dbReference type="ChEBI" id="CHEBI:30616"/>
    </ligand>
</feature>
<feature type="binding site" evidence="11">
    <location>
        <position position="332"/>
    </location>
    <ligand>
        <name>Zn(2+)</name>
        <dbReference type="ChEBI" id="CHEBI:29105"/>
    </ligand>
</feature>
<dbReference type="GO" id="GO:0042292">
    <property type="term" value="F:URM1 activating enzyme activity"/>
    <property type="evidence" value="ECO:0000318"/>
    <property type="project" value="GO_Central"/>
</dbReference>
<evidence type="ECO:0000256" key="11">
    <source>
        <dbReference type="HAMAP-Rule" id="MF_03049"/>
    </source>
</evidence>
<comment type="cofactor">
    <cofactor evidence="11">
        <name>Zn(2+)</name>
        <dbReference type="ChEBI" id="CHEBI:29105"/>
    </cofactor>
    <text evidence="11">Binds 1 zinc ion per subunit.</text>
</comment>
<accession>A0A8R1Y603</accession>
<feature type="active site" description="Glycyl thioester intermediate; for adenylyltransferase activity" evidence="11">
    <location>
        <position position="346"/>
    </location>
</feature>
<dbReference type="EnsemblMetazoa" id="PPA06387.1">
    <property type="protein sequence ID" value="PPA06387.1"/>
    <property type="gene ID" value="WBGene00095941"/>
</dbReference>
<evidence type="ECO:0000256" key="3">
    <source>
        <dbReference type="ARBA" id="ARBA00022679"/>
    </source>
</evidence>
<evidence type="ECO:0000256" key="4">
    <source>
        <dbReference type="ARBA" id="ARBA00022694"/>
    </source>
</evidence>
<dbReference type="SUPFAM" id="SSF69572">
    <property type="entry name" value="Activating enzymes of the ubiquitin-like proteins"/>
    <property type="match status" value="1"/>
</dbReference>
<reference evidence="13" key="2">
    <citation type="submission" date="2022-06" db="UniProtKB">
        <authorList>
            <consortium name="EnsemblMetazoa"/>
        </authorList>
    </citation>
    <scope>IDENTIFICATION</scope>
    <source>
        <strain evidence="13">PS312</strain>
    </source>
</reference>
<dbReference type="GO" id="GO:0070566">
    <property type="term" value="F:adenylyltransferase activity"/>
    <property type="evidence" value="ECO:0007669"/>
    <property type="project" value="InterPro"/>
</dbReference>